<dbReference type="AlphaFoldDB" id="A0A3P7FJG6"/>
<protein>
    <submittedName>
        <fullName evidence="1">Uncharacterized protein</fullName>
    </submittedName>
</protein>
<sequence length="65" mass="7126">MSAATRLAVPRSEQHWPDCLRCGGRLAGCNPPPPMRSPTRVNFIIHDAFASYEVGEIAFNPKGCK</sequence>
<dbReference type="Proteomes" id="UP000274429">
    <property type="component" value="Unassembled WGS sequence"/>
</dbReference>
<reference evidence="1 2" key="1">
    <citation type="submission" date="2018-11" db="EMBL/GenBank/DDBJ databases">
        <authorList>
            <consortium name="Pathogen Informatics"/>
        </authorList>
    </citation>
    <scope>NUCLEOTIDE SEQUENCE [LARGE SCALE GENOMIC DNA]</scope>
</reference>
<evidence type="ECO:0000313" key="2">
    <source>
        <dbReference type="Proteomes" id="UP000274429"/>
    </source>
</evidence>
<organism evidence="1 2">
    <name type="scientific">Hydatigena taeniaeformis</name>
    <name type="common">Feline tapeworm</name>
    <name type="synonym">Taenia taeniaeformis</name>
    <dbReference type="NCBI Taxonomy" id="6205"/>
    <lineage>
        <taxon>Eukaryota</taxon>
        <taxon>Metazoa</taxon>
        <taxon>Spiralia</taxon>
        <taxon>Lophotrochozoa</taxon>
        <taxon>Platyhelminthes</taxon>
        <taxon>Cestoda</taxon>
        <taxon>Eucestoda</taxon>
        <taxon>Cyclophyllidea</taxon>
        <taxon>Taeniidae</taxon>
        <taxon>Hydatigera</taxon>
    </lineage>
</organism>
<name>A0A3P7FJG6_HYDTA</name>
<evidence type="ECO:0000313" key="1">
    <source>
        <dbReference type="EMBL" id="VDM36330.1"/>
    </source>
</evidence>
<accession>A0A3P7FJG6</accession>
<gene>
    <name evidence="1" type="ORF">TTAC_LOCUS11350</name>
</gene>
<dbReference type="EMBL" id="UYWX01023746">
    <property type="protein sequence ID" value="VDM36330.1"/>
    <property type="molecule type" value="Genomic_DNA"/>
</dbReference>
<proteinExistence type="predicted"/>
<keyword evidence="2" id="KW-1185">Reference proteome</keyword>